<comment type="subcellular location">
    <subcellularLocation>
        <location evidence="1">Cell membrane</location>
        <topology evidence="1">Multi-pass membrane protein</topology>
    </subcellularLocation>
</comment>
<reference evidence="8" key="2">
    <citation type="submission" date="2023-01" db="EMBL/GenBank/DDBJ databases">
        <authorList>
            <person name="Sun Q."/>
            <person name="Evtushenko L."/>
        </authorList>
    </citation>
    <scope>NUCLEOTIDE SEQUENCE</scope>
    <source>
        <strain evidence="8">VKM Ac-1321</strain>
    </source>
</reference>
<feature type="transmembrane region" description="Helical" evidence="6">
    <location>
        <begin position="172"/>
        <end position="199"/>
    </location>
</feature>
<evidence type="ECO:0000256" key="3">
    <source>
        <dbReference type="ARBA" id="ARBA00022692"/>
    </source>
</evidence>
<evidence type="ECO:0000256" key="1">
    <source>
        <dbReference type="ARBA" id="ARBA00004651"/>
    </source>
</evidence>
<feature type="transmembrane region" description="Helical" evidence="6">
    <location>
        <begin position="605"/>
        <end position="628"/>
    </location>
</feature>
<feature type="transmembrane region" description="Helical" evidence="6">
    <location>
        <begin position="640"/>
        <end position="664"/>
    </location>
</feature>
<dbReference type="InterPro" id="IPR004869">
    <property type="entry name" value="MMPL_dom"/>
</dbReference>
<name>A0A9W6KIV4_9ACTN</name>
<keyword evidence="9" id="KW-1185">Reference proteome</keyword>
<dbReference type="EMBL" id="BSFP01000011">
    <property type="protein sequence ID" value="GLL00890.1"/>
    <property type="molecule type" value="Genomic_DNA"/>
</dbReference>
<gene>
    <name evidence="8" type="ORF">GCM10017581_026310</name>
</gene>
<keyword evidence="4 6" id="KW-1133">Transmembrane helix</keyword>
<feature type="transmembrane region" description="Helical" evidence="6">
    <location>
        <begin position="17"/>
        <end position="35"/>
    </location>
</feature>
<evidence type="ECO:0000259" key="7">
    <source>
        <dbReference type="PROSITE" id="PS50156"/>
    </source>
</evidence>
<keyword evidence="3 6" id="KW-0812">Transmembrane</keyword>
<protein>
    <submittedName>
        <fullName evidence="8">Membrane protein</fullName>
    </submittedName>
</protein>
<feature type="transmembrane region" description="Helical" evidence="6">
    <location>
        <begin position="508"/>
        <end position="527"/>
    </location>
</feature>
<dbReference type="PROSITE" id="PS50156">
    <property type="entry name" value="SSD"/>
    <property type="match status" value="1"/>
</dbReference>
<evidence type="ECO:0000256" key="6">
    <source>
        <dbReference type="SAM" id="Phobius"/>
    </source>
</evidence>
<dbReference type="InterPro" id="IPR050545">
    <property type="entry name" value="Mycobact_MmpL"/>
</dbReference>
<feature type="transmembrane region" description="Helical" evidence="6">
    <location>
        <begin position="219"/>
        <end position="240"/>
    </location>
</feature>
<proteinExistence type="predicted"/>
<feature type="transmembrane region" description="Helical" evidence="6">
    <location>
        <begin position="564"/>
        <end position="584"/>
    </location>
</feature>
<dbReference type="AlphaFoldDB" id="A0A9W6KIV4"/>
<feature type="transmembrane region" description="Helical" evidence="6">
    <location>
        <begin position="345"/>
        <end position="367"/>
    </location>
</feature>
<feature type="transmembrane region" description="Helical" evidence="6">
    <location>
        <begin position="534"/>
        <end position="558"/>
    </location>
</feature>
<evidence type="ECO:0000256" key="2">
    <source>
        <dbReference type="ARBA" id="ARBA00022475"/>
    </source>
</evidence>
<comment type="caution">
    <text evidence="8">The sequence shown here is derived from an EMBL/GenBank/DDBJ whole genome shotgun (WGS) entry which is preliminary data.</text>
</comment>
<dbReference type="InterPro" id="IPR000731">
    <property type="entry name" value="SSD"/>
</dbReference>
<reference evidence="8" key="1">
    <citation type="journal article" date="2014" name="Int. J. Syst. Evol. Microbiol.">
        <title>Complete genome sequence of Corynebacterium casei LMG S-19264T (=DSM 44701T), isolated from a smear-ripened cheese.</title>
        <authorList>
            <consortium name="US DOE Joint Genome Institute (JGI-PGF)"/>
            <person name="Walter F."/>
            <person name="Albersmeier A."/>
            <person name="Kalinowski J."/>
            <person name="Ruckert C."/>
        </authorList>
    </citation>
    <scope>NUCLEOTIDE SEQUENCE</scope>
    <source>
        <strain evidence="8">VKM Ac-1321</strain>
    </source>
</reference>
<feature type="transmembrane region" description="Helical" evidence="6">
    <location>
        <begin position="261"/>
        <end position="288"/>
    </location>
</feature>
<evidence type="ECO:0000313" key="8">
    <source>
        <dbReference type="EMBL" id="GLL00890.1"/>
    </source>
</evidence>
<evidence type="ECO:0000313" key="9">
    <source>
        <dbReference type="Proteomes" id="UP001143480"/>
    </source>
</evidence>
<accession>A0A9W6KIV4</accession>
<feature type="transmembrane region" description="Helical" evidence="6">
    <location>
        <begin position="294"/>
        <end position="324"/>
    </location>
</feature>
<dbReference type="GO" id="GO:0005886">
    <property type="term" value="C:plasma membrane"/>
    <property type="evidence" value="ECO:0007669"/>
    <property type="project" value="UniProtKB-SubCell"/>
</dbReference>
<dbReference type="PANTHER" id="PTHR33406:SF13">
    <property type="entry name" value="MEMBRANE PROTEIN YDFJ"/>
    <property type="match status" value="1"/>
</dbReference>
<evidence type="ECO:0000256" key="5">
    <source>
        <dbReference type="ARBA" id="ARBA00023136"/>
    </source>
</evidence>
<keyword evidence="2" id="KW-1003">Cell membrane</keyword>
<dbReference type="Gene3D" id="1.20.1640.10">
    <property type="entry name" value="Multidrug efflux transporter AcrB transmembrane domain"/>
    <property type="match status" value="2"/>
</dbReference>
<organism evidence="8 9">
    <name type="scientific">Dactylosporangium matsuzakiense</name>
    <dbReference type="NCBI Taxonomy" id="53360"/>
    <lineage>
        <taxon>Bacteria</taxon>
        <taxon>Bacillati</taxon>
        <taxon>Actinomycetota</taxon>
        <taxon>Actinomycetes</taxon>
        <taxon>Micromonosporales</taxon>
        <taxon>Micromonosporaceae</taxon>
        <taxon>Dactylosporangium</taxon>
    </lineage>
</organism>
<dbReference type="Proteomes" id="UP001143480">
    <property type="component" value="Unassembled WGS sequence"/>
</dbReference>
<dbReference type="SUPFAM" id="SSF82866">
    <property type="entry name" value="Multidrug efflux transporter AcrB transmembrane domain"/>
    <property type="match status" value="2"/>
</dbReference>
<dbReference type="Pfam" id="PF03176">
    <property type="entry name" value="MMPL"/>
    <property type="match status" value="2"/>
</dbReference>
<keyword evidence="5 6" id="KW-0472">Membrane</keyword>
<sequence>MTVRAARWSAGHPWRAVGLWLAFVAASLGAGLAIGPRDADGADYRVGEAGRAEAMAAEGGLQRAPEELVLITGAAAGQDAAAGDVAARMAALPEVAGVAPAVRCADGRALLVRVTMRGPELEGRRHVGPLLAQTAAVQAVYPQLRIEETGAPSIGLGVNAQRGADLARSERIALPVTFVVLWLVFGSALLAAVPLVLALSAIAASAGLAMMASHVFPDAGVGTNVIILMGLAVGVDYSLFYVKREREERARAGGPLDARALVELAAATSGRAVAGSGLAVAVCGATLYLASDVIFASLATATILVTLVAVAGSLSVLPALLVLLGRRRVRPARQRRRPGRVPIGLRRPVVTLVAAAVALLALAAPIAGLRLTEISLETYSRSVPAMQVRDRLLAEFPEFRVAHQVVVRAEPAQAGRVRAGLDEVARRAQADPLFAGAPRISTSADGRVSVLTLSVPYRNDSPQGLASLEHLRAGYLPVALGGIPGAEWAVSGDVARYTDYPAHQRDRIPVVLGALLLATFLMTVLVFRSVVLGLLGAVLSVVSTAAAIGVLVLAFQGAGIGSRVPLFLAVILVGLSMDYQFFVVSRVREAAGRGLPAAAAVAEGMAASASVVTSAAVVMVTVFVSFVFVDLLELRQMGVVLAAGVLIDAFVVRTLVLPAVLRLLGDRVWWPARPGRVG</sequence>
<dbReference type="PANTHER" id="PTHR33406">
    <property type="entry name" value="MEMBRANE PROTEIN MJ1562-RELATED"/>
    <property type="match status" value="1"/>
</dbReference>
<evidence type="ECO:0000256" key="4">
    <source>
        <dbReference type="ARBA" id="ARBA00022989"/>
    </source>
</evidence>
<feature type="domain" description="SSD" evidence="7">
    <location>
        <begin position="531"/>
        <end position="663"/>
    </location>
</feature>